<dbReference type="EMBL" id="JACXAE010000098">
    <property type="protein sequence ID" value="MBD2776683.1"/>
    <property type="molecule type" value="Genomic_DNA"/>
</dbReference>
<gene>
    <name evidence="2" type="ORF">ICL16_32690</name>
</gene>
<evidence type="ECO:0000313" key="3">
    <source>
        <dbReference type="Proteomes" id="UP000629098"/>
    </source>
</evidence>
<feature type="region of interest" description="Disordered" evidence="1">
    <location>
        <begin position="1"/>
        <end position="37"/>
    </location>
</feature>
<proteinExistence type="predicted"/>
<feature type="compositionally biased region" description="Polar residues" evidence="1">
    <location>
        <begin position="15"/>
        <end position="34"/>
    </location>
</feature>
<accession>A0A8J6Y0A2</accession>
<evidence type="ECO:0000256" key="1">
    <source>
        <dbReference type="SAM" id="MobiDB-lite"/>
    </source>
</evidence>
<name>A0A8J6Y0A2_9CYAN</name>
<reference evidence="2" key="1">
    <citation type="submission" date="2020-09" db="EMBL/GenBank/DDBJ databases">
        <title>Iningainema tapete sp. nov. (Scytonemataceae, Cyanobacteria) from greenhouses in central Florida (USA) produces two types of nodularin with biosynthetic potential for microcystin-LR and anabaenopeptins.</title>
        <authorList>
            <person name="Berthold D.E."/>
            <person name="Lefler F.W."/>
            <person name="Huang I.-S."/>
            <person name="Abdulla H."/>
            <person name="Zimba P.V."/>
            <person name="Laughinghouse H.D. IV."/>
        </authorList>
    </citation>
    <scope>NUCLEOTIDE SEQUENCE</scope>
    <source>
        <strain evidence="2">BLCCT55</strain>
    </source>
</reference>
<protein>
    <submittedName>
        <fullName evidence="2">Uncharacterized protein</fullName>
    </submittedName>
</protein>
<evidence type="ECO:0000313" key="2">
    <source>
        <dbReference type="EMBL" id="MBD2776683.1"/>
    </source>
</evidence>
<organism evidence="2 3">
    <name type="scientific">Iningainema tapete BLCC-T55</name>
    <dbReference type="NCBI Taxonomy" id="2748662"/>
    <lineage>
        <taxon>Bacteria</taxon>
        <taxon>Bacillati</taxon>
        <taxon>Cyanobacteriota</taxon>
        <taxon>Cyanophyceae</taxon>
        <taxon>Nostocales</taxon>
        <taxon>Scytonemataceae</taxon>
        <taxon>Iningainema tapete</taxon>
    </lineage>
</organism>
<sequence>MAAKKFSGGKPSMAVKNNQDSTTENGNTPVQIESQHPLEVHGTLSVAGERPITHSDLQIVETQNIMGLRPIAANSMHIVDTINFSGIRPIASSELVISETYSVMGNRPVASNEIDDADSLMGFLD</sequence>
<dbReference type="Proteomes" id="UP000629098">
    <property type="component" value="Unassembled WGS sequence"/>
</dbReference>
<comment type="caution">
    <text evidence="2">The sequence shown here is derived from an EMBL/GenBank/DDBJ whole genome shotgun (WGS) entry which is preliminary data.</text>
</comment>
<keyword evidence="3" id="KW-1185">Reference proteome</keyword>
<dbReference type="AlphaFoldDB" id="A0A8J6Y0A2"/>